<dbReference type="InterPro" id="IPR036396">
    <property type="entry name" value="Cyt_P450_sf"/>
</dbReference>
<evidence type="ECO:0000256" key="5">
    <source>
        <dbReference type="ARBA" id="ARBA00022617"/>
    </source>
</evidence>
<dbReference type="AlphaFoldDB" id="A0AAT9UTL5"/>
<dbReference type="FunFam" id="1.10.630.10:FF:000042">
    <property type="entry name" value="Cytochrome P450"/>
    <property type="match status" value="1"/>
</dbReference>
<evidence type="ECO:0000256" key="9">
    <source>
        <dbReference type="ARBA" id="ARBA00023002"/>
    </source>
</evidence>
<evidence type="ECO:0000256" key="6">
    <source>
        <dbReference type="ARBA" id="ARBA00022723"/>
    </source>
</evidence>
<evidence type="ECO:0000256" key="3">
    <source>
        <dbReference type="ARBA" id="ARBA00004406"/>
    </source>
</evidence>
<dbReference type="GO" id="GO:0005789">
    <property type="term" value="C:endoplasmic reticulum membrane"/>
    <property type="evidence" value="ECO:0007669"/>
    <property type="project" value="UniProtKB-SubCell"/>
</dbReference>
<keyword evidence="15" id="KW-1133">Transmembrane helix</keyword>
<keyword evidence="10 13" id="KW-0408">Iron</keyword>
<accession>A0AAT9UTL5</accession>
<dbReference type="GO" id="GO:0016705">
    <property type="term" value="F:oxidoreductase activity, acting on paired donors, with incorporation or reduction of molecular oxygen"/>
    <property type="evidence" value="ECO:0007669"/>
    <property type="project" value="InterPro"/>
</dbReference>
<protein>
    <submittedName>
        <fullName evidence="16">Cytochrome P450 4445C2</fullName>
    </submittedName>
</protein>
<sequence length="516" mass="59760">MYFNFNTIGLIGVVIALFWYYGRSTFNYWKKLNVNYKEPVAFFGNVGDFAMFKSSFHDTLKSLYEHFPDEPFGGFFQMRTPVLLLKDPSIVYSVLIKDFKSFVNRGFELAYPNKDLNPFSGHLFLSEGDRWRVLRNKMSPVFTSGKLKYMYEQIFHCVEVLNKFIENDLKNDSIDVDVKELFERFTIDVIGTCAFGLECNSLKDSNAEFQAMGVKIFKPTIFNAVRVIFTAFSTKLLVIFKIPDVQKDITDFFLNVISSSVTYRRQNKIVRNDFLQLLMELQNTSRNRKYDVDVQKNDVLKGEEFDEIDVAANAFLFFAAGFETTASTLGFCLYELAINQDVQEKLRQEVQTVKTQCGGKLTAECLKDFYYMDMVLAETLRKYPPLPVLHRESVEDYVIPDTKIKLPAGTKIQIPIHSIHHDWKYYPNPEKFDPERFTHENKVNRLNGTYIPFGDGPRYCIGKRFAFMEMKAALADVMTKYNFSPCSKTQIPLSFKHGSLLMSPKNGIWLNISKIN</sequence>
<reference evidence="16" key="1">
    <citation type="submission" date="2023-06" db="EMBL/GenBank/DDBJ databases">
        <title>Identification of Cytochrome P450s in Maconellicoccus hirsutus.</title>
        <authorList>
            <person name="Selvamani S.B."/>
            <person name="Negi N."/>
            <person name="Nagarjuna Reddy K.V."/>
            <person name="Ramasamy G.G."/>
        </authorList>
    </citation>
    <scope>NUCLEOTIDE SEQUENCE</scope>
</reference>
<keyword evidence="7" id="KW-0256">Endoplasmic reticulum</keyword>
<keyword evidence="15" id="KW-0812">Transmembrane</keyword>
<keyword evidence="12 15" id="KW-0472">Membrane</keyword>
<keyword evidence="9 14" id="KW-0560">Oxidoreductase</keyword>
<evidence type="ECO:0000256" key="12">
    <source>
        <dbReference type="ARBA" id="ARBA00023136"/>
    </source>
</evidence>
<comment type="similarity">
    <text evidence="4 14">Belongs to the cytochrome P450 family.</text>
</comment>
<evidence type="ECO:0000256" key="7">
    <source>
        <dbReference type="ARBA" id="ARBA00022824"/>
    </source>
</evidence>
<name>A0AAT9UTL5_MACHI</name>
<organism evidence="16">
    <name type="scientific">Maconellicoccus hirsutus</name>
    <name type="common">Pink hibiscus mealybug</name>
    <dbReference type="NCBI Taxonomy" id="177089"/>
    <lineage>
        <taxon>Eukaryota</taxon>
        <taxon>Metazoa</taxon>
        <taxon>Ecdysozoa</taxon>
        <taxon>Arthropoda</taxon>
        <taxon>Hexapoda</taxon>
        <taxon>Insecta</taxon>
        <taxon>Pterygota</taxon>
        <taxon>Neoptera</taxon>
        <taxon>Paraneoptera</taxon>
        <taxon>Hemiptera</taxon>
        <taxon>Sternorrhyncha</taxon>
        <taxon>Coccoidea</taxon>
        <taxon>Pseudococcidae</taxon>
        <taxon>Maconellicoccus</taxon>
    </lineage>
</organism>
<dbReference type="GO" id="GO:0005506">
    <property type="term" value="F:iron ion binding"/>
    <property type="evidence" value="ECO:0007669"/>
    <property type="project" value="InterPro"/>
</dbReference>
<keyword evidence="8" id="KW-0492">Microsome</keyword>
<dbReference type="InterPro" id="IPR017972">
    <property type="entry name" value="Cyt_P450_CS"/>
</dbReference>
<feature type="transmembrane region" description="Helical" evidence="15">
    <location>
        <begin position="6"/>
        <end position="22"/>
    </location>
</feature>
<keyword evidence="11 14" id="KW-0503">Monooxygenase</keyword>
<evidence type="ECO:0000256" key="10">
    <source>
        <dbReference type="ARBA" id="ARBA00023004"/>
    </source>
</evidence>
<evidence type="ECO:0000256" key="1">
    <source>
        <dbReference type="ARBA" id="ARBA00001971"/>
    </source>
</evidence>
<evidence type="ECO:0000256" key="8">
    <source>
        <dbReference type="ARBA" id="ARBA00022848"/>
    </source>
</evidence>
<proteinExistence type="evidence at transcript level"/>
<dbReference type="InterPro" id="IPR050476">
    <property type="entry name" value="Insect_CytP450_Detox"/>
</dbReference>
<evidence type="ECO:0000256" key="14">
    <source>
        <dbReference type="RuleBase" id="RU000461"/>
    </source>
</evidence>
<evidence type="ECO:0000256" key="2">
    <source>
        <dbReference type="ARBA" id="ARBA00004174"/>
    </source>
</evidence>
<dbReference type="InterPro" id="IPR002401">
    <property type="entry name" value="Cyt_P450_E_grp-I"/>
</dbReference>
<dbReference type="Gene3D" id="1.10.630.10">
    <property type="entry name" value="Cytochrome P450"/>
    <property type="match status" value="1"/>
</dbReference>
<dbReference type="GO" id="GO:0020037">
    <property type="term" value="F:heme binding"/>
    <property type="evidence" value="ECO:0007669"/>
    <property type="project" value="InterPro"/>
</dbReference>
<dbReference type="SUPFAM" id="SSF48264">
    <property type="entry name" value="Cytochrome P450"/>
    <property type="match status" value="1"/>
</dbReference>
<evidence type="ECO:0000256" key="4">
    <source>
        <dbReference type="ARBA" id="ARBA00010617"/>
    </source>
</evidence>
<dbReference type="InterPro" id="IPR001128">
    <property type="entry name" value="Cyt_P450"/>
</dbReference>
<dbReference type="EMBL" id="OR117257">
    <property type="protein sequence ID" value="WIM41697.1"/>
    <property type="molecule type" value="mRNA"/>
</dbReference>
<dbReference type="PANTHER" id="PTHR24292">
    <property type="entry name" value="CYTOCHROME P450"/>
    <property type="match status" value="1"/>
</dbReference>
<dbReference type="PROSITE" id="PS00086">
    <property type="entry name" value="CYTOCHROME_P450"/>
    <property type="match status" value="1"/>
</dbReference>
<comment type="cofactor">
    <cofactor evidence="1 13">
        <name>heme</name>
        <dbReference type="ChEBI" id="CHEBI:30413"/>
    </cofactor>
</comment>
<dbReference type="PRINTS" id="PR00463">
    <property type="entry name" value="EP450I"/>
</dbReference>
<feature type="binding site" description="axial binding residue" evidence="13">
    <location>
        <position position="460"/>
    </location>
    <ligand>
        <name>heme</name>
        <dbReference type="ChEBI" id="CHEBI:30413"/>
    </ligand>
    <ligandPart>
        <name>Fe</name>
        <dbReference type="ChEBI" id="CHEBI:18248"/>
    </ligandPart>
</feature>
<comment type="subcellular location">
    <subcellularLocation>
        <location evidence="3">Endoplasmic reticulum membrane</location>
        <topology evidence="3">Peripheral membrane protein</topology>
    </subcellularLocation>
    <subcellularLocation>
        <location evidence="2">Microsome membrane</location>
        <topology evidence="2">Peripheral membrane protein</topology>
    </subcellularLocation>
</comment>
<evidence type="ECO:0000256" key="11">
    <source>
        <dbReference type="ARBA" id="ARBA00023033"/>
    </source>
</evidence>
<dbReference type="PANTHER" id="PTHR24292:SF54">
    <property type="entry name" value="CYP9F3-RELATED"/>
    <property type="match status" value="1"/>
</dbReference>
<keyword evidence="5 13" id="KW-0349">Heme</keyword>
<keyword evidence="6 13" id="KW-0479">Metal-binding</keyword>
<dbReference type="PRINTS" id="PR00385">
    <property type="entry name" value="P450"/>
</dbReference>
<evidence type="ECO:0000313" key="16">
    <source>
        <dbReference type="EMBL" id="WIM41697.1"/>
    </source>
</evidence>
<dbReference type="Pfam" id="PF00067">
    <property type="entry name" value="p450"/>
    <property type="match status" value="1"/>
</dbReference>
<dbReference type="GO" id="GO:0004497">
    <property type="term" value="F:monooxygenase activity"/>
    <property type="evidence" value="ECO:0007669"/>
    <property type="project" value="UniProtKB-KW"/>
</dbReference>
<dbReference type="CDD" id="cd11056">
    <property type="entry name" value="CYP6-like"/>
    <property type="match status" value="1"/>
</dbReference>
<evidence type="ECO:0000256" key="13">
    <source>
        <dbReference type="PIRSR" id="PIRSR602401-1"/>
    </source>
</evidence>
<evidence type="ECO:0000256" key="15">
    <source>
        <dbReference type="SAM" id="Phobius"/>
    </source>
</evidence>